<reference evidence="2" key="1">
    <citation type="submission" date="2019-11" db="EMBL/GenBank/DDBJ databases">
        <title>Epiphytic Pseudomonas syringae from cherry orchards.</title>
        <authorList>
            <person name="Hulin M.T."/>
        </authorList>
    </citation>
    <scope>NUCLEOTIDE SEQUENCE</scope>
    <source>
        <strain evidence="2">PA-2-1F</strain>
    </source>
</reference>
<organism evidence="2 3">
    <name type="scientific">Pseudomonas poae</name>
    <dbReference type="NCBI Taxonomy" id="200451"/>
    <lineage>
        <taxon>Bacteria</taxon>
        <taxon>Pseudomonadati</taxon>
        <taxon>Pseudomonadota</taxon>
        <taxon>Gammaproteobacteria</taxon>
        <taxon>Pseudomonadales</taxon>
        <taxon>Pseudomonadaceae</taxon>
        <taxon>Pseudomonas</taxon>
    </lineage>
</organism>
<evidence type="ECO:0000259" key="1">
    <source>
        <dbReference type="Pfam" id="PF13503"/>
    </source>
</evidence>
<dbReference type="Pfam" id="PF13503">
    <property type="entry name" value="DUF4123"/>
    <property type="match status" value="1"/>
</dbReference>
<dbReference type="InterPro" id="IPR025391">
    <property type="entry name" value="DUF4123"/>
</dbReference>
<dbReference type="EMBL" id="WJZX01000059">
    <property type="protein sequence ID" value="MCF5656461.1"/>
    <property type="molecule type" value="Genomic_DNA"/>
</dbReference>
<sequence length="242" mass="26485">MPIPLTPSAWLAQCPLQAGETLYAVLGNASEARPLAVWQARAAGPAPQPIWAGTAYAQWGEVMPYVAIAEPGSAFLDWIATCESTDWGWLAVSSSPLDTVIAHLQGLTKVLLPDGQAVFLRYWDGARFLPLLQHLGDTAADVLPVFQRYLINGCPLTVTTGAVTVAKTSPWWQVPPALLEHLAVQSPQTLIDNLLQWLEEQRPDLSSAFTPATLQHKLSYFVRRPQLNHEALTAYLSKELTP</sequence>
<accession>A0AAP2WKF8</accession>
<evidence type="ECO:0000313" key="2">
    <source>
        <dbReference type="EMBL" id="MCF5656461.1"/>
    </source>
</evidence>
<feature type="domain" description="DUF4123" evidence="1">
    <location>
        <begin position="22"/>
        <end position="137"/>
    </location>
</feature>
<dbReference type="RefSeq" id="WP_065869454.1">
    <property type="nucleotide sequence ID" value="NZ_CP142150.1"/>
</dbReference>
<protein>
    <submittedName>
        <fullName evidence="2">DUF4123 domain-containing protein</fullName>
    </submittedName>
</protein>
<comment type="caution">
    <text evidence="2">The sequence shown here is derived from an EMBL/GenBank/DDBJ whole genome shotgun (WGS) entry which is preliminary data.</text>
</comment>
<gene>
    <name evidence="2" type="ORF">GIV46_15710</name>
</gene>
<name>A0AAP2WKF8_9PSED</name>
<dbReference type="AlphaFoldDB" id="A0AAP2WKF8"/>
<evidence type="ECO:0000313" key="3">
    <source>
        <dbReference type="Proteomes" id="UP000814126"/>
    </source>
</evidence>
<dbReference type="Proteomes" id="UP000814126">
    <property type="component" value="Unassembled WGS sequence"/>
</dbReference>
<proteinExistence type="predicted"/>